<gene>
    <name evidence="4" type="ORF">BOX15_Mlig002108g1</name>
</gene>
<dbReference type="Proteomes" id="UP000215902">
    <property type="component" value="Unassembled WGS sequence"/>
</dbReference>
<feature type="domain" description="SH2" evidence="3">
    <location>
        <begin position="522"/>
        <end position="630"/>
    </location>
</feature>
<feature type="compositionally biased region" description="Pro residues" evidence="2">
    <location>
        <begin position="209"/>
        <end position="223"/>
    </location>
</feature>
<keyword evidence="1" id="KW-0727">SH2 domain</keyword>
<dbReference type="AlphaFoldDB" id="A0A267DWR2"/>
<organism evidence="4 5">
    <name type="scientific">Macrostomum lignano</name>
    <dbReference type="NCBI Taxonomy" id="282301"/>
    <lineage>
        <taxon>Eukaryota</taxon>
        <taxon>Metazoa</taxon>
        <taxon>Spiralia</taxon>
        <taxon>Lophotrochozoa</taxon>
        <taxon>Platyhelminthes</taxon>
        <taxon>Rhabditophora</taxon>
        <taxon>Macrostomorpha</taxon>
        <taxon>Macrostomida</taxon>
        <taxon>Macrostomidae</taxon>
        <taxon>Macrostomum</taxon>
    </lineage>
</organism>
<accession>A0A267DWR2</accession>
<dbReference type="CDD" id="cd00173">
    <property type="entry name" value="SH2"/>
    <property type="match status" value="1"/>
</dbReference>
<dbReference type="PROSITE" id="PS50001">
    <property type="entry name" value="SH2"/>
    <property type="match status" value="1"/>
</dbReference>
<sequence length="635" mass="68877">MDSAALKARLKNLSVYSLSRVAPQSGQGKGGYICRLQTRPSNSLQQEDPFFSIHWAVLQSDCLLLFDSSISRSCSEAICLSGFSLEDSPHPEGLWPDFCGQRFQLSGPDGAVTWHLGCEPGSNWQHQLRVAIVAATLNGGGGGGLARLLDAADAPAGSRLSRPPPPPVPTAAAAATASTMATTADNTYNEASSESPKTTSVAAPSTPLWLPPPPPPVPPPQPLQQPLQQHQQSSRSSTAVHSIYDRCSTPPPEEQQPQTLHNLVCRGLTVSFALDYVATAVCTEPEADEDTLWHVLSETDPGTFLLAGYSRDQPASCNQIAVKTSTGFGVECLSIVTMPQTGVALVGEFGGTFDTLEQLVFHYHLHPIVRDESGTTVHLSQAYGYENSQRIQVLTMLFSSCLWTIGDKEMCSKVLFESTQGTYSLRAGADSNYVLSVRSQNIVAKLVIRVDKQSDCKNQFYLANSGPSGIVKYDSLEDLLGSLHSSRFPVTVSKNKILTTLQTPYQNSKACKAKQQSLLLDPLRQRIFHRGQEDQAVRALRLPSTQSGAFVVWLTSATEVSLMVRGQGQRVLSFKVVCTPTGCRALPERAVYLEKLPELKFDSIESLVAHLQCNPDLLMPELPGKLTQPISCRNL</sequence>
<dbReference type="InterPro" id="IPR036860">
    <property type="entry name" value="SH2_dom_sf"/>
</dbReference>
<evidence type="ECO:0000256" key="2">
    <source>
        <dbReference type="SAM" id="MobiDB-lite"/>
    </source>
</evidence>
<proteinExistence type="predicted"/>
<reference evidence="4 5" key="1">
    <citation type="submission" date="2017-06" db="EMBL/GenBank/DDBJ databases">
        <title>A platform for efficient transgenesis in Macrostomum lignano, a flatworm model organism for stem cell research.</title>
        <authorList>
            <person name="Berezikov E."/>
        </authorList>
    </citation>
    <scope>NUCLEOTIDE SEQUENCE [LARGE SCALE GENOMIC DNA]</scope>
    <source>
        <strain evidence="4">DV1</strain>
        <tissue evidence="4">Whole organism</tissue>
    </source>
</reference>
<name>A0A267DWR2_9PLAT</name>
<protein>
    <recommendedName>
        <fullName evidence="3">SH2 domain-containing protein</fullName>
    </recommendedName>
</protein>
<comment type="caution">
    <text evidence="4">The sequence shown here is derived from an EMBL/GenBank/DDBJ whole genome shotgun (WGS) entry which is preliminary data.</text>
</comment>
<dbReference type="InterPro" id="IPR000980">
    <property type="entry name" value="SH2"/>
</dbReference>
<dbReference type="SUPFAM" id="SSF55550">
    <property type="entry name" value="SH2 domain"/>
    <property type="match status" value="1"/>
</dbReference>
<evidence type="ECO:0000259" key="3">
    <source>
        <dbReference type="PROSITE" id="PS50001"/>
    </source>
</evidence>
<feature type="region of interest" description="Disordered" evidence="2">
    <location>
        <begin position="155"/>
        <end position="257"/>
    </location>
</feature>
<keyword evidence="5" id="KW-1185">Reference proteome</keyword>
<evidence type="ECO:0000256" key="1">
    <source>
        <dbReference type="PROSITE-ProRule" id="PRU00191"/>
    </source>
</evidence>
<dbReference type="Gene3D" id="3.30.505.10">
    <property type="entry name" value="SH2 domain"/>
    <property type="match status" value="1"/>
</dbReference>
<feature type="compositionally biased region" description="Polar residues" evidence="2">
    <location>
        <begin position="185"/>
        <end position="203"/>
    </location>
</feature>
<dbReference type="EMBL" id="NIVC01003038">
    <property type="protein sequence ID" value="PAA53708.1"/>
    <property type="molecule type" value="Genomic_DNA"/>
</dbReference>
<evidence type="ECO:0000313" key="5">
    <source>
        <dbReference type="Proteomes" id="UP000215902"/>
    </source>
</evidence>
<evidence type="ECO:0000313" key="4">
    <source>
        <dbReference type="EMBL" id="PAA53708.1"/>
    </source>
</evidence>
<feature type="compositionally biased region" description="Low complexity" evidence="2">
    <location>
        <begin position="170"/>
        <end position="184"/>
    </location>
</feature>